<evidence type="ECO:0000313" key="1">
    <source>
        <dbReference type="EMBL" id="KAK7266204.1"/>
    </source>
</evidence>
<comment type="caution">
    <text evidence="1">The sequence shown here is derived from an EMBL/GenBank/DDBJ whole genome shotgun (WGS) entry which is preliminary data.</text>
</comment>
<evidence type="ECO:0000313" key="2">
    <source>
        <dbReference type="Proteomes" id="UP001372338"/>
    </source>
</evidence>
<sequence>MAALKGVGVVGKRKIVYELDKEIKGVTAMVAVKGVGVVENAEEKCCSSGTRERDRSYAACRSLLRGEDDAFIKDFTCNLGRCTVLIVESSRLLLGLVLDATLFVERLVVEMDSKISINLVEGFCPPSCQRISLGNGNPDHLVFVGRMEIQCSFP</sequence>
<dbReference type="AlphaFoldDB" id="A0AAN9EYG0"/>
<dbReference type="EMBL" id="JAYWIO010000004">
    <property type="protein sequence ID" value="KAK7266204.1"/>
    <property type="molecule type" value="Genomic_DNA"/>
</dbReference>
<organism evidence="1 2">
    <name type="scientific">Crotalaria pallida</name>
    <name type="common">Smooth rattlebox</name>
    <name type="synonym">Crotalaria striata</name>
    <dbReference type="NCBI Taxonomy" id="3830"/>
    <lineage>
        <taxon>Eukaryota</taxon>
        <taxon>Viridiplantae</taxon>
        <taxon>Streptophyta</taxon>
        <taxon>Embryophyta</taxon>
        <taxon>Tracheophyta</taxon>
        <taxon>Spermatophyta</taxon>
        <taxon>Magnoliopsida</taxon>
        <taxon>eudicotyledons</taxon>
        <taxon>Gunneridae</taxon>
        <taxon>Pentapetalae</taxon>
        <taxon>rosids</taxon>
        <taxon>fabids</taxon>
        <taxon>Fabales</taxon>
        <taxon>Fabaceae</taxon>
        <taxon>Papilionoideae</taxon>
        <taxon>50 kb inversion clade</taxon>
        <taxon>genistoids sensu lato</taxon>
        <taxon>core genistoids</taxon>
        <taxon>Crotalarieae</taxon>
        <taxon>Crotalaria</taxon>
    </lineage>
</organism>
<accession>A0AAN9EYG0</accession>
<dbReference type="Proteomes" id="UP001372338">
    <property type="component" value="Unassembled WGS sequence"/>
</dbReference>
<protein>
    <submittedName>
        <fullName evidence="1">Uncharacterized protein</fullName>
    </submittedName>
</protein>
<reference evidence="1 2" key="1">
    <citation type="submission" date="2024-01" db="EMBL/GenBank/DDBJ databases">
        <title>The genomes of 5 underutilized Papilionoideae crops provide insights into root nodulation and disease resistanc.</title>
        <authorList>
            <person name="Yuan L."/>
        </authorList>
    </citation>
    <scope>NUCLEOTIDE SEQUENCE [LARGE SCALE GENOMIC DNA]</scope>
    <source>
        <strain evidence="1">ZHUSHIDOU_FW_LH</strain>
        <tissue evidence="1">Leaf</tissue>
    </source>
</reference>
<gene>
    <name evidence="1" type="ORF">RIF29_18846</name>
</gene>
<keyword evidence="2" id="KW-1185">Reference proteome</keyword>
<name>A0AAN9EYG0_CROPI</name>
<proteinExistence type="predicted"/>